<protein>
    <submittedName>
        <fullName evidence="2">Uncharacterized protein</fullName>
    </submittedName>
</protein>
<name>A0A4Y7QCU7_9AGAM</name>
<proteinExistence type="predicted"/>
<feature type="compositionally biased region" description="Polar residues" evidence="1">
    <location>
        <begin position="488"/>
        <end position="499"/>
    </location>
</feature>
<evidence type="ECO:0000313" key="2">
    <source>
        <dbReference type="EMBL" id="TDL24679.1"/>
    </source>
</evidence>
<organism evidence="2 3">
    <name type="scientific">Rickenella mellea</name>
    <dbReference type="NCBI Taxonomy" id="50990"/>
    <lineage>
        <taxon>Eukaryota</taxon>
        <taxon>Fungi</taxon>
        <taxon>Dikarya</taxon>
        <taxon>Basidiomycota</taxon>
        <taxon>Agaricomycotina</taxon>
        <taxon>Agaricomycetes</taxon>
        <taxon>Hymenochaetales</taxon>
        <taxon>Rickenellaceae</taxon>
        <taxon>Rickenella</taxon>
    </lineage>
</organism>
<reference evidence="2 3" key="1">
    <citation type="submission" date="2018-06" db="EMBL/GenBank/DDBJ databases">
        <title>A transcriptomic atlas of mushroom development highlights an independent origin of complex multicellularity.</title>
        <authorList>
            <consortium name="DOE Joint Genome Institute"/>
            <person name="Krizsan K."/>
            <person name="Almasi E."/>
            <person name="Merenyi Z."/>
            <person name="Sahu N."/>
            <person name="Viragh M."/>
            <person name="Koszo T."/>
            <person name="Mondo S."/>
            <person name="Kiss B."/>
            <person name="Balint B."/>
            <person name="Kues U."/>
            <person name="Barry K."/>
            <person name="Hegedus J.C."/>
            <person name="Henrissat B."/>
            <person name="Johnson J."/>
            <person name="Lipzen A."/>
            <person name="Ohm R."/>
            <person name="Nagy I."/>
            <person name="Pangilinan J."/>
            <person name="Yan J."/>
            <person name="Xiong Y."/>
            <person name="Grigoriev I.V."/>
            <person name="Hibbett D.S."/>
            <person name="Nagy L.G."/>
        </authorList>
    </citation>
    <scope>NUCLEOTIDE SEQUENCE [LARGE SCALE GENOMIC DNA]</scope>
    <source>
        <strain evidence="2 3">SZMC22713</strain>
    </source>
</reference>
<feature type="compositionally biased region" description="Low complexity" evidence="1">
    <location>
        <begin position="328"/>
        <end position="339"/>
    </location>
</feature>
<keyword evidence="3" id="KW-1185">Reference proteome</keyword>
<dbReference type="EMBL" id="ML170166">
    <property type="protein sequence ID" value="TDL24679.1"/>
    <property type="molecule type" value="Genomic_DNA"/>
</dbReference>
<dbReference type="Proteomes" id="UP000294933">
    <property type="component" value="Unassembled WGS sequence"/>
</dbReference>
<dbReference type="VEuPathDB" id="FungiDB:BD410DRAFT_801992"/>
<sequence length="499" mass="54959">MSGLSKRRVRISKFVALHPPRISPPICSGNLLREYDTGFKPKLTRFEWWRKVRAHSTPNKFGKILKSEQVVQNTHTPDLEFVAQPVGVVPNVAPQLRRTRTASQKGSSFDSWLSTPPSLTHPRRSFNTCVNSALRGVMVPVELGGFCTSTIPRRPITIDPRLRWSSGTEPLCQTSCRLKLAHLSPIARPKIPVPTPSVSSSTSFIKNIVRHNPSQVVRRPGDKPSTVLPSPRQKSVPVVSAIISISKSPPISLNQLTKPRRGNSSSYANATTISFHRHHAASALADNNAPTTTRIKRQHSSSSHEVASEHGRTTATAKLPQRGCNVETSSSTSTSTSTSRVSRARAPEYQQSKNTSTTSVPLLGQRRTTNDERRGYRRRVKPAAATASRCSLVRYDAAIKLIAASLSFEVNKLYFDLRTIKIVKNPRIDSCSALPESQSARGEQPPPTHMAITYKARAHTNPRRAAHARTKHAADHTTTPQLARSDARTFSSTTTVRCV</sequence>
<accession>A0A4Y7QCU7</accession>
<evidence type="ECO:0000256" key="1">
    <source>
        <dbReference type="SAM" id="MobiDB-lite"/>
    </source>
</evidence>
<dbReference type="AlphaFoldDB" id="A0A4Y7QCU7"/>
<feature type="compositionally biased region" description="Polar residues" evidence="1">
    <location>
        <begin position="349"/>
        <end position="360"/>
    </location>
</feature>
<gene>
    <name evidence="2" type="ORF">BD410DRAFT_801992</name>
</gene>
<feature type="region of interest" description="Disordered" evidence="1">
    <location>
        <begin position="469"/>
        <end position="499"/>
    </location>
</feature>
<evidence type="ECO:0000313" key="3">
    <source>
        <dbReference type="Proteomes" id="UP000294933"/>
    </source>
</evidence>
<feature type="region of interest" description="Disordered" evidence="1">
    <location>
        <begin position="285"/>
        <end position="380"/>
    </location>
</feature>